<reference evidence="1" key="2">
    <citation type="submission" date="2023-05" db="EMBL/GenBank/DDBJ databases">
        <authorList>
            <person name="Fouks B."/>
        </authorList>
    </citation>
    <scope>NUCLEOTIDE SEQUENCE</scope>
    <source>
        <strain evidence="1">Stay&amp;Tobe</strain>
        <tissue evidence="1">Testes</tissue>
    </source>
</reference>
<evidence type="ECO:0000313" key="1">
    <source>
        <dbReference type="EMBL" id="KAJ9574800.1"/>
    </source>
</evidence>
<dbReference type="Proteomes" id="UP001233999">
    <property type="component" value="Unassembled WGS sequence"/>
</dbReference>
<gene>
    <name evidence="1" type="ORF">L9F63_008025</name>
</gene>
<keyword evidence="2" id="KW-1185">Reference proteome</keyword>
<dbReference type="EMBL" id="JASPKZ010010261">
    <property type="protein sequence ID" value="KAJ9574800.1"/>
    <property type="molecule type" value="Genomic_DNA"/>
</dbReference>
<reference evidence="1" key="1">
    <citation type="journal article" date="2023" name="IScience">
        <title>Live-bearing cockroach genome reveals convergent evolutionary mechanisms linked to viviparity in insects and beyond.</title>
        <authorList>
            <person name="Fouks B."/>
            <person name="Harrison M.C."/>
            <person name="Mikhailova A.A."/>
            <person name="Marchal E."/>
            <person name="English S."/>
            <person name="Carruthers M."/>
            <person name="Jennings E.C."/>
            <person name="Chiamaka E.L."/>
            <person name="Frigard R.A."/>
            <person name="Pippel M."/>
            <person name="Attardo G.M."/>
            <person name="Benoit J.B."/>
            <person name="Bornberg-Bauer E."/>
            <person name="Tobe S.S."/>
        </authorList>
    </citation>
    <scope>NUCLEOTIDE SEQUENCE</scope>
    <source>
        <strain evidence="1">Stay&amp;Tobe</strain>
    </source>
</reference>
<organism evidence="1 2">
    <name type="scientific">Diploptera punctata</name>
    <name type="common">Pacific beetle cockroach</name>
    <dbReference type="NCBI Taxonomy" id="6984"/>
    <lineage>
        <taxon>Eukaryota</taxon>
        <taxon>Metazoa</taxon>
        <taxon>Ecdysozoa</taxon>
        <taxon>Arthropoda</taxon>
        <taxon>Hexapoda</taxon>
        <taxon>Insecta</taxon>
        <taxon>Pterygota</taxon>
        <taxon>Neoptera</taxon>
        <taxon>Polyneoptera</taxon>
        <taxon>Dictyoptera</taxon>
        <taxon>Blattodea</taxon>
        <taxon>Blaberoidea</taxon>
        <taxon>Blaberidae</taxon>
        <taxon>Diplopterinae</taxon>
        <taxon>Diploptera</taxon>
    </lineage>
</organism>
<dbReference type="AlphaFoldDB" id="A0AAD7Z6T2"/>
<proteinExistence type="predicted"/>
<accession>A0AAD7Z6T2</accession>
<comment type="caution">
    <text evidence="1">The sequence shown here is derived from an EMBL/GenBank/DDBJ whole genome shotgun (WGS) entry which is preliminary data.</text>
</comment>
<protein>
    <submittedName>
        <fullName evidence="1">Uncharacterized protein</fullName>
    </submittedName>
</protein>
<sequence>MPDFNYDVGAINRTMRTQSSDKRILADFLIIKLFKKSNWPLLITQPKYNLMQLSFQQVFTYNECYLILTWPADDGNVLDNLIYQIQKLDEIKCLNTRARFILIVINEQTNPPSEIASCFLTTLLERFFIVDILVLVTGMHTSDSVKENILFYTWFPYHDSGKYPVFLDEIIFENSTSLIPDVDLFPQKFPNKLNAPPITASMFMSKPIVTLIDNYSDENGIDNFIFKGPEVDIFTTIMKQLNLSFNFIYSPDTSGDFVSTLIEAGMKVVTREADIVFEEYLVSWKLRKY</sequence>
<name>A0AAD7Z6T2_DIPPU</name>
<evidence type="ECO:0000313" key="2">
    <source>
        <dbReference type="Proteomes" id="UP001233999"/>
    </source>
</evidence>